<gene>
    <name evidence="5" type="ORF">CMN54_08620</name>
</gene>
<evidence type="ECO:0000256" key="1">
    <source>
        <dbReference type="ARBA" id="ARBA00022679"/>
    </source>
</evidence>
<evidence type="ECO:0000256" key="2">
    <source>
        <dbReference type="PIRSR" id="PIRSR639901-1"/>
    </source>
</evidence>
<comment type="caution">
    <text evidence="5">The sequence shown here is derived from an EMBL/GenBank/DDBJ whole genome shotgun (WGS) entry which is preliminary data.</text>
</comment>
<comment type="catalytic activity">
    <reaction evidence="3">
        <text>lipid IVA (E. coli) + CMP-3-deoxy-beta-D-manno-octulosonate = alpha-Kdo-(2-&gt;6)-lipid IVA (E. coli) + CMP + H(+)</text>
        <dbReference type="Rhea" id="RHEA:28066"/>
        <dbReference type="ChEBI" id="CHEBI:15378"/>
        <dbReference type="ChEBI" id="CHEBI:58603"/>
        <dbReference type="ChEBI" id="CHEBI:60364"/>
        <dbReference type="ChEBI" id="CHEBI:60377"/>
        <dbReference type="ChEBI" id="CHEBI:85987"/>
        <dbReference type="EC" id="2.4.99.12"/>
    </reaction>
</comment>
<evidence type="ECO:0000313" key="6">
    <source>
        <dbReference type="Proteomes" id="UP000226525"/>
    </source>
</evidence>
<dbReference type="GO" id="GO:0009245">
    <property type="term" value="P:lipid A biosynthetic process"/>
    <property type="evidence" value="ECO:0007669"/>
    <property type="project" value="TreeGrafter"/>
</dbReference>
<dbReference type="Pfam" id="PF04413">
    <property type="entry name" value="Glycos_transf_N"/>
    <property type="match status" value="1"/>
</dbReference>
<protein>
    <recommendedName>
        <fullName evidence="3">3-deoxy-D-manno-octulosonic acid transferase</fullName>
        <shortName evidence="3">Kdo transferase</shortName>
        <ecNumber evidence="3">2.4.99.12</ecNumber>
    </recommendedName>
    <alternativeName>
        <fullName evidence="3">Lipid IV(A) 3-deoxy-D-manno-octulosonic acid transferase</fullName>
    </alternativeName>
</protein>
<dbReference type="EMBL" id="NZEX01000096">
    <property type="protein sequence ID" value="MAH63490.1"/>
    <property type="molecule type" value="Genomic_DNA"/>
</dbReference>
<dbReference type="GO" id="GO:0009244">
    <property type="term" value="P:lipopolysaccharide core region biosynthetic process"/>
    <property type="evidence" value="ECO:0007669"/>
    <property type="project" value="UniProtKB-UniRule"/>
</dbReference>
<dbReference type="PANTHER" id="PTHR42755:SF1">
    <property type="entry name" value="3-DEOXY-D-MANNO-OCTULOSONIC ACID TRANSFERASE, MITOCHONDRIAL-RELATED"/>
    <property type="match status" value="1"/>
</dbReference>
<feature type="domain" description="3-deoxy-D-manno-octulosonic-acid transferase N-terminal" evidence="4">
    <location>
        <begin position="60"/>
        <end position="237"/>
    </location>
</feature>
<organism evidence="5 6">
    <name type="scientific">SAR324 cluster bacterium</name>
    <dbReference type="NCBI Taxonomy" id="2024889"/>
    <lineage>
        <taxon>Bacteria</taxon>
        <taxon>Deltaproteobacteria</taxon>
        <taxon>SAR324 cluster</taxon>
    </lineage>
</organism>
<dbReference type="GO" id="GO:0005886">
    <property type="term" value="C:plasma membrane"/>
    <property type="evidence" value="ECO:0007669"/>
    <property type="project" value="UniProtKB-SubCell"/>
</dbReference>
<dbReference type="InterPro" id="IPR039901">
    <property type="entry name" value="Kdotransferase"/>
</dbReference>
<keyword evidence="3" id="KW-0448">Lipopolysaccharide biosynthesis</keyword>
<keyword evidence="1 3" id="KW-0808">Transferase</keyword>
<accession>A0A2D6YJZ2</accession>
<evidence type="ECO:0000313" key="5">
    <source>
        <dbReference type="EMBL" id="MAH63490.1"/>
    </source>
</evidence>
<keyword evidence="3" id="KW-1003">Cell membrane</keyword>
<dbReference type="Gene3D" id="3.40.50.11720">
    <property type="entry name" value="3-Deoxy-D-manno-octulosonic-acid transferase, N-terminal domain"/>
    <property type="match status" value="1"/>
</dbReference>
<dbReference type="PANTHER" id="PTHR42755">
    <property type="entry name" value="3-DEOXY-MANNO-OCTULOSONATE CYTIDYLYLTRANSFERASE"/>
    <property type="match status" value="1"/>
</dbReference>
<feature type="active site" description="Proton acceptor" evidence="2">
    <location>
        <position position="85"/>
    </location>
</feature>
<comment type="pathway">
    <text evidence="3">Bacterial outer membrane biogenesis; LPS core biosynthesis.</text>
</comment>
<dbReference type="SUPFAM" id="SSF53756">
    <property type="entry name" value="UDP-Glycosyltransferase/glycogen phosphorylase"/>
    <property type="match status" value="1"/>
</dbReference>
<comment type="subcellular location">
    <subcellularLocation>
        <location evidence="3">Cell membrane</location>
    </subcellularLocation>
</comment>
<dbReference type="UniPathway" id="UPA00958"/>
<evidence type="ECO:0000259" key="4">
    <source>
        <dbReference type="Pfam" id="PF04413"/>
    </source>
</evidence>
<keyword evidence="3" id="KW-0472">Membrane</keyword>
<reference evidence="6" key="1">
    <citation type="submission" date="2017-09" db="EMBL/GenBank/DDBJ databases">
        <title>The Reconstruction of 2,631 Draft Metagenome-Assembled Genomes from the Global Oceans.</title>
        <authorList>
            <person name="Tully B.J."/>
            <person name="Graham E.D."/>
            <person name="Heidelberg J.F."/>
        </authorList>
    </citation>
    <scope>NUCLEOTIDE SEQUENCE [LARGE SCALE GENOMIC DNA]</scope>
</reference>
<dbReference type="AlphaFoldDB" id="A0A2D6YJZ2"/>
<dbReference type="Gene3D" id="3.40.50.2000">
    <property type="entry name" value="Glycogen Phosphorylase B"/>
    <property type="match status" value="1"/>
</dbReference>
<sequence>MSRQIQASDIPPFHDFKMTTFWKLTYRFILQPILMQFVQHQAKNKPNLEEALDGRNGIWERMDEALQNRDWNLPLLWLHTASAGEILQAEPIMRQFEKENVQLALSYSSVNAKRWLESGSTKLPDSVIWKDYLPIDSHLNALQILAKLQPDALVYVSYDLWPNLVWEAQRRGVPQFLVSALVHQGSWRHSNLIGRSLFCTIYKAMQEIAAISAGDAQRISESYSKSTIKVVGDTRVDSVLSRRNSLNAPDLPETWSKANILIGGSIWPADLACLRAVLLDALEELSELRIILVPHEPTGEHISEIQEIFSRYPIHLWSQCQEEKFAKARVLIVDAIGILSSLYAKANVAFVGGAFTTGVHNIMEPAAFGLPTFFGPHFRNYATAIRLVEDKLAYSVGNTNELRSLIMPLLKDPIKAKELGLQARNLLEKEAGAAQKCAELVRPFLLNSKTP</sequence>
<name>A0A2D6YJZ2_9DELT</name>
<comment type="function">
    <text evidence="3">Involved in lipopolysaccharide (LPS) biosynthesis. Catalyzes the transfer of 3-deoxy-D-manno-octulosonate (Kdo) residue(s) from CMP-Kdo to lipid IV(A), the tetraacyldisaccharide-1,4'-bisphosphate precursor of lipid A.</text>
</comment>
<dbReference type="GO" id="GO:0043842">
    <property type="term" value="F:Kdo transferase activity"/>
    <property type="evidence" value="ECO:0007669"/>
    <property type="project" value="UniProtKB-EC"/>
</dbReference>
<comment type="similarity">
    <text evidence="3">Belongs to the glycosyltransferase group 1 family.</text>
</comment>
<dbReference type="InterPro" id="IPR007507">
    <property type="entry name" value="Glycos_transf_N"/>
</dbReference>
<evidence type="ECO:0000256" key="3">
    <source>
        <dbReference type="RuleBase" id="RU365103"/>
    </source>
</evidence>
<proteinExistence type="inferred from homology"/>
<dbReference type="Proteomes" id="UP000226525">
    <property type="component" value="Unassembled WGS sequence"/>
</dbReference>
<dbReference type="EC" id="2.4.99.12" evidence="3"/>
<dbReference type="InterPro" id="IPR038107">
    <property type="entry name" value="Glycos_transf_N_sf"/>
</dbReference>